<keyword evidence="3" id="KW-1185">Reference proteome</keyword>
<dbReference type="Proteomes" id="UP001155240">
    <property type="component" value="Unassembled WGS sequence"/>
</dbReference>
<sequence length="153" mass="16182">MLKQQTDSCRARRSTGAIQVLVAVYGILALAATGRSAVQILDRFDEAPVAYTLSALSAVVYVLATVSLVSPGPRWRKTAWIAIGFELAGVVIVGAISVLSPSLLGLSSVNPFGRQSTVWSVFGAGYLCVPLLLPVLGLWWLHTDAVREEAASA</sequence>
<protein>
    <recommendedName>
        <fullName evidence="4">Integral membrane protein</fullName>
    </recommendedName>
</protein>
<keyword evidence="1" id="KW-1133">Transmembrane helix</keyword>
<keyword evidence="1" id="KW-0812">Transmembrane</keyword>
<dbReference type="AlphaFoldDB" id="A0A9X2IR72"/>
<feature type="transmembrane region" description="Helical" evidence="1">
    <location>
        <begin position="50"/>
        <end position="69"/>
    </location>
</feature>
<evidence type="ECO:0000256" key="1">
    <source>
        <dbReference type="SAM" id="Phobius"/>
    </source>
</evidence>
<feature type="transmembrane region" description="Helical" evidence="1">
    <location>
        <begin position="20"/>
        <end position="38"/>
    </location>
</feature>
<keyword evidence="1" id="KW-0472">Membrane</keyword>
<comment type="caution">
    <text evidence="2">The sequence shown here is derived from an EMBL/GenBank/DDBJ whole genome shotgun (WGS) entry which is preliminary data.</text>
</comment>
<name>A0A9X2IR72_9MICO</name>
<reference evidence="2" key="1">
    <citation type="submission" date="2022-06" db="EMBL/GenBank/DDBJ databases">
        <title>Whole genome shotgun sequencing (WGS) of Rathayibacter sp. ZW T2_19, isolated from stored onions (Allium cepa).</title>
        <authorList>
            <person name="Stoll D.A."/>
            <person name="Huch M."/>
        </authorList>
    </citation>
    <scope>NUCLEOTIDE SEQUENCE</scope>
    <source>
        <strain evidence="2">ZW T2_19</strain>
    </source>
</reference>
<evidence type="ECO:0000313" key="3">
    <source>
        <dbReference type="Proteomes" id="UP001155240"/>
    </source>
</evidence>
<proteinExistence type="predicted"/>
<organism evidence="2 3">
    <name type="scientific">Rathayibacter rubneri</name>
    <dbReference type="NCBI Taxonomy" id="2950106"/>
    <lineage>
        <taxon>Bacteria</taxon>
        <taxon>Bacillati</taxon>
        <taxon>Actinomycetota</taxon>
        <taxon>Actinomycetes</taxon>
        <taxon>Micrococcales</taxon>
        <taxon>Microbacteriaceae</taxon>
        <taxon>Rathayibacter</taxon>
    </lineage>
</organism>
<feature type="transmembrane region" description="Helical" evidence="1">
    <location>
        <begin position="119"/>
        <end position="141"/>
    </location>
</feature>
<evidence type="ECO:0000313" key="2">
    <source>
        <dbReference type="EMBL" id="MCM6761156.1"/>
    </source>
</evidence>
<dbReference type="EMBL" id="JAMRYM010000003">
    <property type="protein sequence ID" value="MCM6761156.1"/>
    <property type="molecule type" value="Genomic_DNA"/>
</dbReference>
<dbReference type="RefSeq" id="WP_251943118.1">
    <property type="nucleotide sequence ID" value="NZ_JAMRYM010000003.1"/>
</dbReference>
<gene>
    <name evidence="2" type="ORF">NB037_01875</name>
</gene>
<accession>A0A9X2IR72</accession>
<evidence type="ECO:0008006" key="4">
    <source>
        <dbReference type="Google" id="ProtNLM"/>
    </source>
</evidence>
<feature type="transmembrane region" description="Helical" evidence="1">
    <location>
        <begin position="81"/>
        <end position="99"/>
    </location>
</feature>